<dbReference type="SUPFAM" id="SSF46785">
    <property type="entry name" value="Winged helix' DNA-binding domain"/>
    <property type="match status" value="1"/>
</dbReference>
<comment type="subunit">
    <text evidence="3">The 26S proteasome is composed of a core protease, known as the 20S proteasome, capped at one or both ends by the 19S regulatory complex (RC). The RC is composed of at least 18 different subunits in two subcomplexes, the base and the lid, which form the portions proximal and distal to the 20S proteolytic core, respectively. Component of the lid subcomplex of the 19S RC.</text>
</comment>
<dbReference type="Proteomes" id="UP000186594">
    <property type="component" value="Unassembled WGS sequence"/>
</dbReference>
<comment type="caution">
    <text evidence="6">The sequence shown here is derived from an EMBL/GenBank/DDBJ whole genome shotgun (WGS) entry which is preliminary data.</text>
</comment>
<dbReference type="InterPro" id="IPR036390">
    <property type="entry name" value="WH_DNA-bd_sf"/>
</dbReference>
<reference evidence="6 7" key="1">
    <citation type="submission" date="2016-04" db="EMBL/GenBank/DDBJ databases">
        <title>Evolutionary innovation and constraint leading to complex multicellularity in the Ascomycota.</title>
        <authorList>
            <person name="Cisse O."/>
            <person name="Nguyen A."/>
            <person name="Hewitt D.A."/>
            <person name="Jedd G."/>
            <person name="Stajich J.E."/>
        </authorList>
    </citation>
    <scope>NUCLEOTIDE SEQUENCE [LARGE SCALE GENOMIC DNA]</scope>
    <source>
        <strain evidence="6 7">DAH-3</strain>
    </source>
</reference>
<name>A0A1U7LQ04_NEOID</name>
<dbReference type="PANTHER" id="PTHR14145:SF1">
    <property type="entry name" value="26S PROTEASOME NON-ATPASE REGULATORY SUBUNIT 6"/>
    <property type="match status" value="1"/>
</dbReference>
<evidence type="ECO:0000313" key="7">
    <source>
        <dbReference type="Proteomes" id="UP000186594"/>
    </source>
</evidence>
<dbReference type="Pfam" id="PF10602">
    <property type="entry name" value="RPN7"/>
    <property type="match status" value="1"/>
</dbReference>
<keyword evidence="4" id="KW-0175">Coiled coil</keyword>
<comment type="function">
    <text evidence="2">Component of the 19S cap proteasome complex which acts as a regulatory subunit of the 26S proteasome, involved in the ATP-dependent degradation of ubiquitinated proteins.</text>
</comment>
<dbReference type="OMA" id="RLHCKVD"/>
<evidence type="ECO:0000313" key="6">
    <source>
        <dbReference type="EMBL" id="OLL24724.1"/>
    </source>
</evidence>
<dbReference type="AlphaFoldDB" id="A0A1U7LQ04"/>
<dbReference type="GO" id="GO:0005634">
    <property type="term" value="C:nucleus"/>
    <property type="evidence" value="ECO:0007669"/>
    <property type="project" value="EnsemblFungi"/>
</dbReference>
<dbReference type="STRING" id="1198029.A0A1U7LQ04"/>
<dbReference type="Pfam" id="PF21154">
    <property type="entry name" value="RPN7_PSMD6_C"/>
    <property type="match status" value="1"/>
</dbReference>
<evidence type="ECO:0000256" key="4">
    <source>
        <dbReference type="SAM" id="Coils"/>
    </source>
</evidence>
<dbReference type="FunFam" id="1.25.40.570:FF:000005">
    <property type="entry name" value="26S proteasome regulatory subunit N7"/>
    <property type="match status" value="1"/>
</dbReference>
<evidence type="ECO:0000256" key="2">
    <source>
        <dbReference type="ARBA" id="ARBA00093435"/>
    </source>
</evidence>
<evidence type="ECO:0000256" key="3">
    <source>
        <dbReference type="ARBA" id="ARBA00093502"/>
    </source>
</evidence>
<accession>A0A1U7LQ04</accession>
<gene>
    <name evidence="6" type="ORF">NEOLI_003677</name>
</gene>
<dbReference type="InterPro" id="IPR011990">
    <property type="entry name" value="TPR-like_helical_dom_sf"/>
</dbReference>
<dbReference type="GO" id="GO:0008541">
    <property type="term" value="C:proteasome regulatory particle, lid subcomplex"/>
    <property type="evidence" value="ECO:0007669"/>
    <property type="project" value="EnsemblFungi"/>
</dbReference>
<feature type="coiled-coil region" evidence="4">
    <location>
        <begin position="68"/>
        <end position="114"/>
    </location>
</feature>
<feature type="domain" description="PCI" evidence="5">
    <location>
        <begin position="187"/>
        <end position="359"/>
    </location>
</feature>
<organism evidence="6 7">
    <name type="scientific">Neolecta irregularis (strain DAH-3)</name>
    <dbReference type="NCBI Taxonomy" id="1198029"/>
    <lineage>
        <taxon>Eukaryota</taxon>
        <taxon>Fungi</taxon>
        <taxon>Dikarya</taxon>
        <taxon>Ascomycota</taxon>
        <taxon>Taphrinomycotina</taxon>
        <taxon>Neolectales</taxon>
        <taxon>Neolectaceae</taxon>
        <taxon>Neolecta</taxon>
    </lineage>
</organism>
<sequence length="389" mass="44032">MSENQIPHIPDLELAQQLFVLSSPPLSETHDTVRKSVVERIRAEALAPLWLEYKHLLSFDQSEYESLKKINDEKIQELDAKIKEAEESFGEAEVANAEKEKAEYLAKIGEKDKAVEAYKHTATKSPGLGSKIDLIFSQIRIGLFFSDHQMVKSGIDDAKILIDKGGDWERRNRLKAYNGIYFLSIRDFSAASSLLLDVLSTFTSTELLSYDEIVKYAVIAGVVSLSRVDMKTKLIDSPEVLQVLPVQYSPLDTLINSLYLCDYARFFKSLAEIEGLYIKTSRYVAPHTRYFIKEMRKRAYAQLLESYRALSIESMARAFGVSVEFLDAYVVSRILSNNLSSDLSIIETNRPDNKNAQYQAVVKQGDLLLNKLQKYQAAVRISGMEKVVA</sequence>
<dbReference type="SUPFAM" id="SSF48452">
    <property type="entry name" value="TPR-like"/>
    <property type="match status" value="1"/>
</dbReference>
<evidence type="ECO:0000259" key="5">
    <source>
        <dbReference type="PROSITE" id="PS50250"/>
    </source>
</evidence>
<dbReference type="InterPro" id="IPR049549">
    <property type="entry name" value="RPN7_PSMD6_C"/>
</dbReference>
<dbReference type="PANTHER" id="PTHR14145">
    <property type="entry name" value="26S PROTESOME SUBUNIT 6"/>
    <property type="match status" value="1"/>
</dbReference>
<dbReference type="InterPro" id="IPR000717">
    <property type="entry name" value="PCI_dom"/>
</dbReference>
<dbReference type="Pfam" id="PF01399">
    <property type="entry name" value="PCI"/>
    <property type="match status" value="1"/>
</dbReference>
<dbReference type="OrthoDB" id="1452at2759"/>
<proteinExistence type="predicted"/>
<evidence type="ECO:0000256" key="1">
    <source>
        <dbReference type="ARBA" id="ARBA00022942"/>
    </source>
</evidence>
<protein>
    <submittedName>
        <fullName evidence="6">Putative 26S proteasome regulatory subunit rpn7</fullName>
    </submittedName>
</protein>
<dbReference type="InterPro" id="IPR019585">
    <property type="entry name" value="Rpn7/CSN1"/>
</dbReference>
<keyword evidence="7" id="KW-1185">Reference proteome</keyword>
<dbReference type="Gene3D" id="1.25.40.570">
    <property type="match status" value="1"/>
</dbReference>
<dbReference type="GO" id="GO:0005198">
    <property type="term" value="F:structural molecule activity"/>
    <property type="evidence" value="ECO:0007669"/>
    <property type="project" value="EnsemblFungi"/>
</dbReference>
<dbReference type="PROSITE" id="PS50250">
    <property type="entry name" value="PCI"/>
    <property type="match status" value="1"/>
</dbReference>
<keyword evidence="1 6" id="KW-0647">Proteasome</keyword>
<dbReference type="EMBL" id="LXFE01000656">
    <property type="protein sequence ID" value="OLL24724.1"/>
    <property type="molecule type" value="Genomic_DNA"/>
</dbReference>
<dbReference type="GO" id="GO:0043161">
    <property type="term" value="P:proteasome-mediated ubiquitin-dependent protein catabolic process"/>
    <property type="evidence" value="ECO:0007669"/>
    <property type="project" value="EnsemblFungi"/>
</dbReference>
<dbReference type="InterPro" id="IPR045135">
    <property type="entry name" value="Rpn7_N"/>
</dbReference>
<dbReference type="SMART" id="SM00088">
    <property type="entry name" value="PINT"/>
    <property type="match status" value="1"/>
</dbReference>